<dbReference type="GO" id="GO:0004239">
    <property type="term" value="F:initiator methionyl aminopeptidase activity"/>
    <property type="evidence" value="ECO:0007669"/>
    <property type="project" value="UniProtKB-UniRule"/>
</dbReference>
<evidence type="ECO:0000256" key="2">
    <source>
        <dbReference type="ARBA" id="ARBA00022438"/>
    </source>
</evidence>
<dbReference type="Pfam" id="PF15801">
    <property type="entry name" value="zf-C6H2"/>
    <property type="match status" value="1"/>
</dbReference>
<dbReference type="FunFam" id="3.90.230.10:FF:000010">
    <property type="entry name" value="Methionine aminopeptidase"/>
    <property type="match status" value="1"/>
</dbReference>
<dbReference type="GO" id="GO:0005829">
    <property type="term" value="C:cytosol"/>
    <property type="evidence" value="ECO:0007669"/>
    <property type="project" value="TreeGrafter"/>
</dbReference>
<comment type="caution">
    <text evidence="13">The sequence shown here is derived from an EMBL/GenBank/DDBJ whole genome shotgun (WGS) entry which is preliminary data.</text>
</comment>
<keyword evidence="4 9" id="KW-0645">Protease</keyword>
<comment type="subcellular location">
    <subcellularLocation>
        <location evidence="1 9">Cytoplasm</location>
    </subcellularLocation>
</comment>
<feature type="binding site" evidence="9">
    <location>
        <position position="222"/>
    </location>
    <ligand>
        <name>Zn(2+)</name>
        <dbReference type="ChEBI" id="CHEBI:29105"/>
        <label>3</label>
    </ligand>
</feature>
<dbReference type="Proteomes" id="UP000195570">
    <property type="component" value="Unassembled WGS sequence"/>
</dbReference>
<dbReference type="SMR" id="A0A1G4I410"/>
<name>A0A1G4I410_TRYEQ</name>
<feature type="binding site" evidence="9">
    <location>
        <position position="211"/>
    </location>
    <ligand>
        <name>Zn(2+)</name>
        <dbReference type="ChEBI" id="CHEBI:29105"/>
        <label>3</label>
    </ligand>
</feature>
<keyword evidence="2 9" id="KW-0031">Aminopeptidase</keyword>
<dbReference type="PANTHER" id="PTHR43330:SF7">
    <property type="entry name" value="METHIONINE AMINOPEPTIDASE 1"/>
    <property type="match status" value="1"/>
</dbReference>
<feature type="binding site" evidence="9">
    <location>
        <position position="222"/>
    </location>
    <ligand>
        <name>Zn(2+)</name>
        <dbReference type="ChEBI" id="CHEBI:29105"/>
        <label>4</label>
        <note>catalytic</note>
    </ligand>
</feature>
<evidence type="ECO:0000256" key="1">
    <source>
        <dbReference type="ARBA" id="ARBA00004496"/>
    </source>
</evidence>
<protein>
    <recommendedName>
        <fullName evidence="11">Methionine aminopeptidase</fullName>
        <ecNumber evidence="11">3.4.11.18</ecNumber>
    </recommendedName>
</protein>
<dbReference type="GO" id="GO:0008270">
    <property type="term" value="F:zinc ion binding"/>
    <property type="evidence" value="ECO:0007669"/>
    <property type="project" value="UniProtKB-KW"/>
</dbReference>
<keyword evidence="5 9" id="KW-0479">Metal-binding</keyword>
<dbReference type="InterPro" id="IPR031615">
    <property type="entry name" value="Zfn-C6H2"/>
</dbReference>
<dbReference type="GO" id="GO:0006508">
    <property type="term" value="P:proteolysis"/>
    <property type="evidence" value="ECO:0007669"/>
    <property type="project" value="UniProtKB-KW"/>
</dbReference>
<evidence type="ECO:0000259" key="12">
    <source>
        <dbReference type="PROSITE" id="PS52013"/>
    </source>
</evidence>
<keyword evidence="3 9" id="KW-0963">Cytoplasm</keyword>
<evidence type="ECO:0000256" key="10">
    <source>
        <dbReference type="PROSITE-ProRule" id="PRU01357"/>
    </source>
</evidence>
<dbReference type="HAMAP" id="MF_01974">
    <property type="entry name" value="MetAP_1"/>
    <property type="match status" value="1"/>
</dbReference>
<keyword evidence="8" id="KW-0862">Zinc</keyword>
<comment type="function">
    <text evidence="9 11">Cotranslationally removes the N-terminal methionine from nascent proteins. The N-terminal methionine is often cleaved when the second residue in the primary sequence is small and uncharged (Met-Ala-, Cys, Gly, Pro, Ser, Thr, or Val).</text>
</comment>
<sequence length="395" mass="43785">MSCEGCGKLEPAMQCPTCKKLGLPPSYFCTQECFKENWSNHKLKHSNTSVANVPTMTDWAMKTFDFTGPLRPGKITPRRAVPSHIPRPDYADCAGGVSASEEKDRGSKVKVYNIQFLHDDSKKTAEIQRIKTVCQLSREVLDIATAAAKPGITTDELDRIVHEATVERNMYPSPLNYYGFPKSVCTSVNEVICHGIPDSRELEEGDILNIDVSSYLNGFHGDLNETVFIGRPDDDSVRLVHAAYECLCAGIGVVKPEALYKQVGDAIEACASQYQCSVVRTYTGHGVGHLFHTSPTVCHYANNKSLGMMRPGHVFTIEPMINLGTWQDVTWPDKWTSTTKDGRRSAQFEHTMVVTNGGVEIFTDWVDGVPTYQKQLKEWGIMLPQRKEVGSATAA</sequence>
<keyword evidence="7 9" id="KW-0378">Hydrolase</keyword>
<feature type="domain" description="C6H2-type" evidence="12">
    <location>
        <begin position="1"/>
        <end position="52"/>
    </location>
</feature>
<dbReference type="PRINTS" id="PR00599">
    <property type="entry name" value="MAPEPTIDASE"/>
</dbReference>
<dbReference type="InterPro" id="IPR002467">
    <property type="entry name" value="Pept_M24A_MAP1"/>
</dbReference>
<comment type="subunit">
    <text evidence="9">Associates with the 60S ribosomal subunit of the 80S translational complex.</text>
</comment>
<feature type="binding site" evidence="9">
    <location>
        <position position="292"/>
    </location>
    <ligand>
        <name>a protein</name>
        <dbReference type="ChEBI" id="CHEBI:16541"/>
    </ligand>
    <ligandPart>
        <name>N-terminal L-methionine residue</name>
        <dbReference type="ChEBI" id="CHEBI:64731"/>
    </ligandPart>
</feature>
<evidence type="ECO:0000256" key="9">
    <source>
        <dbReference type="HAMAP-Rule" id="MF_03174"/>
    </source>
</evidence>
<dbReference type="Gene3D" id="6.10.140.2220">
    <property type="match status" value="1"/>
</dbReference>
<evidence type="ECO:0000256" key="6">
    <source>
        <dbReference type="ARBA" id="ARBA00022771"/>
    </source>
</evidence>
<dbReference type="Pfam" id="PF00557">
    <property type="entry name" value="Peptidase_M24"/>
    <property type="match status" value="1"/>
</dbReference>
<dbReference type="VEuPathDB" id="TriTrypDB:TEOVI_000575100"/>
<comment type="similarity">
    <text evidence="9 10">Belongs to the peptidase M24A family. Methionine aminopeptidase type 1 subfamily.</text>
</comment>
<dbReference type="InterPro" id="IPR000994">
    <property type="entry name" value="Pept_M24"/>
</dbReference>
<feature type="binding site" evidence="9">
    <location>
        <position position="194"/>
    </location>
    <ligand>
        <name>a protein</name>
        <dbReference type="ChEBI" id="CHEBI:16541"/>
    </ligand>
    <ligandPart>
        <name>N-terminal L-methionine residue</name>
        <dbReference type="ChEBI" id="CHEBI:64731"/>
    </ligandPart>
</feature>
<accession>A0A1G4I410</accession>
<comment type="cofactor">
    <cofactor evidence="9">
        <name>Zn(2+)</name>
        <dbReference type="ChEBI" id="CHEBI:29105"/>
    </cofactor>
    <cofactor evidence="9">
        <name>Co(2+)</name>
        <dbReference type="ChEBI" id="CHEBI:48828"/>
    </cofactor>
    <cofactor evidence="9">
        <name>Mn(2+)</name>
        <dbReference type="ChEBI" id="CHEBI:29035"/>
    </cofactor>
    <cofactor evidence="9">
        <name>Fe(2+)</name>
        <dbReference type="ChEBI" id="CHEBI:29033"/>
    </cofactor>
    <text evidence="9">Binds 2 divalent metal cations per subunit. Has a high-affinity and a low affinity metal-binding site. The true nature of the physiological cofactor is under debate. The enzyme is active with zinc, cobalt, manganese or divalent iron ions. Has high activity with zinc; zinc cofactor is transferred into the active site region by the ZNG1 zinc chaperone.</text>
</comment>
<evidence type="ECO:0000313" key="14">
    <source>
        <dbReference type="Proteomes" id="UP000195570"/>
    </source>
</evidence>
<dbReference type="GO" id="GO:0070006">
    <property type="term" value="F:metalloaminopeptidase activity"/>
    <property type="evidence" value="ECO:0007669"/>
    <property type="project" value="UniProtKB-UniRule"/>
</dbReference>
<feature type="binding site" evidence="9">
    <location>
        <position position="285"/>
    </location>
    <ligand>
        <name>Zn(2+)</name>
        <dbReference type="ChEBI" id="CHEBI:29105"/>
        <label>4</label>
        <note>catalytic</note>
    </ligand>
</feature>
<dbReference type="PANTHER" id="PTHR43330">
    <property type="entry name" value="METHIONINE AMINOPEPTIDASE"/>
    <property type="match status" value="1"/>
</dbReference>
<dbReference type="PROSITE" id="PS00680">
    <property type="entry name" value="MAP_1"/>
    <property type="match status" value="1"/>
</dbReference>
<proteinExistence type="inferred from homology"/>
<dbReference type="CDD" id="cd01086">
    <property type="entry name" value="MetAP1"/>
    <property type="match status" value="1"/>
</dbReference>
<dbReference type="SUPFAM" id="SSF55920">
    <property type="entry name" value="Creatinase/aminopeptidase"/>
    <property type="match status" value="1"/>
</dbReference>
<evidence type="ECO:0000313" key="13">
    <source>
        <dbReference type="EMBL" id="SCU66560.1"/>
    </source>
</evidence>
<comment type="catalytic activity">
    <reaction evidence="9 11">
        <text>Release of N-terminal amino acids, preferentially methionine, from peptides and arylamides.</text>
        <dbReference type="EC" id="3.4.11.18"/>
    </reaction>
</comment>
<evidence type="ECO:0000256" key="3">
    <source>
        <dbReference type="ARBA" id="ARBA00022490"/>
    </source>
</evidence>
<keyword evidence="6 10" id="KW-0863">Zinc-finger</keyword>
<feature type="binding site" evidence="9">
    <location>
        <position position="349"/>
    </location>
    <ligand>
        <name>Zn(2+)</name>
        <dbReference type="ChEBI" id="CHEBI:29105"/>
        <label>4</label>
        <note>catalytic</note>
    </ligand>
</feature>
<gene>
    <name evidence="13" type="ORF">TEOVI_000575100</name>
</gene>
<organism evidence="13 14">
    <name type="scientific">Trypanosoma equiperdum</name>
    <dbReference type="NCBI Taxonomy" id="5694"/>
    <lineage>
        <taxon>Eukaryota</taxon>
        <taxon>Discoba</taxon>
        <taxon>Euglenozoa</taxon>
        <taxon>Kinetoplastea</taxon>
        <taxon>Metakinetoplastina</taxon>
        <taxon>Trypanosomatida</taxon>
        <taxon>Trypanosomatidae</taxon>
        <taxon>Trypanosoma</taxon>
    </lineage>
</organism>
<dbReference type="EMBL" id="CZPT02000571">
    <property type="protein sequence ID" value="SCU66560.1"/>
    <property type="molecule type" value="Genomic_DNA"/>
</dbReference>
<dbReference type="NCBIfam" id="TIGR00500">
    <property type="entry name" value="met_pdase_I"/>
    <property type="match status" value="1"/>
</dbReference>
<reference evidence="13" key="1">
    <citation type="submission" date="2016-09" db="EMBL/GenBank/DDBJ databases">
        <authorList>
            <person name="Hebert L."/>
            <person name="Moumen B."/>
        </authorList>
    </citation>
    <scope>NUCLEOTIDE SEQUENCE [LARGE SCALE GENOMIC DNA]</scope>
    <source>
        <strain evidence="13">OVI</strain>
    </source>
</reference>
<comment type="cofactor">
    <cofactor evidence="11">
        <name>Co(2+)</name>
        <dbReference type="ChEBI" id="CHEBI:48828"/>
    </cofactor>
    <cofactor evidence="11">
        <name>Zn(2+)</name>
        <dbReference type="ChEBI" id="CHEBI:29105"/>
    </cofactor>
    <cofactor evidence="11">
        <name>Mn(2+)</name>
        <dbReference type="ChEBI" id="CHEBI:29035"/>
    </cofactor>
    <cofactor evidence="11">
        <name>Fe(2+)</name>
        <dbReference type="ChEBI" id="CHEBI:29033"/>
    </cofactor>
    <text evidence="11">Binds 2 divalent metal cations per subunit. Has a high-affinity and a low affinity metal-binding site. The true nature of the physiological cofactor is under debate. The enzyme is active with cobalt, zinc, manganese or divalent iron ions.</text>
</comment>
<keyword evidence="14" id="KW-1185">Reference proteome</keyword>
<evidence type="ECO:0000256" key="4">
    <source>
        <dbReference type="ARBA" id="ARBA00022670"/>
    </source>
</evidence>
<evidence type="ECO:0000256" key="5">
    <source>
        <dbReference type="ARBA" id="ARBA00022723"/>
    </source>
</evidence>
<dbReference type="PROSITE" id="PS52013">
    <property type="entry name" value="ZF_C6H2"/>
    <property type="match status" value="1"/>
</dbReference>
<evidence type="ECO:0000256" key="8">
    <source>
        <dbReference type="ARBA" id="ARBA00022833"/>
    </source>
</evidence>
<dbReference type="EC" id="3.4.11.18" evidence="11"/>
<dbReference type="InterPro" id="IPR036005">
    <property type="entry name" value="Creatinase/aminopeptidase-like"/>
</dbReference>
<dbReference type="AlphaFoldDB" id="A0A1G4I410"/>
<dbReference type="RefSeq" id="XP_067077992.1">
    <property type="nucleotide sequence ID" value="XM_067221891.1"/>
</dbReference>
<evidence type="ECO:0000256" key="7">
    <source>
        <dbReference type="ARBA" id="ARBA00022801"/>
    </source>
</evidence>
<feature type="binding site" evidence="9">
    <location>
        <position position="318"/>
    </location>
    <ligand>
        <name>Zn(2+)</name>
        <dbReference type="ChEBI" id="CHEBI:29105"/>
        <label>4</label>
        <note>catalytic</note>
    </ligand>
</feature>
<dbReference type="InterPro" id="IPR001714">
    <property type="entry name" value="Pept_M24_MAP"/>
</dbReference>
<evidence type="ECO:0000256" key="11">
    <source>
        <dbReference type="RuleBase" id="RU003653"/>
    </source>
</evidence>
<dbReference type="Gene3D" id="3.90.230.10">
    <property type="entry name" value="Creatinase/methionine aminopeptidase superfamily"/>
    <property type="match status" value="1"/>
</dbReference>
<dbReference type="GeneID" id="92379690"/>
<feature type="binding site" evidence="9">
    <location>
        <position position="349"/>
    </location>
    <ligand>
        <name>Zn(2+)</name>
        <dbReference type="ChEBI" id="CHEBI:29105"/>
        <label>3</label>
    </ligand>
</feature>